<organism evidence="3 4">
    <name type="scientific">Cochleicola gelatinilyticus</name>
    <dbReference type="NCBI Taxonomy" id="1763537"/>
    <lineage>
        <taxon>Bacteria</taxon>
        <taxon>Pseudomonadati</taxon>
        <taxon>Bacteroidota</taxon>
        <taxon>Flavobacteriia</taxon>
        <taxon>Flavobacteriales</taxon>
        <taxon>Flavobacteriaceae</taxon>
        <taxon>Cochleicola</taxon>
    </lineage>
</organism>
<dbReference type="STRING" id="1763537.ULVI_01305"/>
<keyword evidence="4" id="KW-1185">Reference proteome</keyword>
<comment type="caution">
    <text evidence="3">The sequence shown here is derived from an EMBL/GenBank/DDBJ whole genome shotgun (WGS) entry which is preliminary data.</text>
</comment>
<sequence>MKVLHISGSGSWGGNEQQMVDLIPELEKIGVQNAIFGVTDGALHTYAATHRIPFIEAQGEKMNTFANYKFLKTILKNTETDILHLHSSNAVTTYVISDLLYGLKKPTVFSKKGMGSSMSFLSRYKYNYKNLHKIICISEAVRTFMKDGVIKPKNHSKLEVVYDGINVERLVPKRTDSVRELFNIPKHLKIIGNIANQFDAKDLSTLFNMMHYLVHELNYKDVHLLQIGKFTNLTDGFKAQIEALEISNYVTLAGYQDHATDLMAQFDVFIMSSQREGGPLTVYESFYKKIPVVSTRVGVVPEVIEDGVNGFSAEVKDYKSLAEKTKTLLEDPMLQKQFKEQSYALFEDKFNADVTAVKTLKIYQALMK</sequence>
<dbReference type="PANTHER" id="PTHR12526">
    <property type="entry name" value="GLYCOSYLTRANSFERASE"/>
    <property type="match status" value="1"/>
</dbReference>
<dbReference type="GO" id="GO:0016757">
    <property type="term" value="F:glycosyltransferase activity"/>
    <property type="evidence" value="ECO:0007669"/>
    <property type="project" value="InterPro"/>
</dbReference>
<dbReference type="Proteomes" id="UP000077013">
    <property type="component" value="Unassembled WGS sequence"/>
</dbReference>
<feature type="domain" description="Glycosyl transferase family 1" evidence="1">
    <location>
        <begin position="182"/>
        <end position="343"/>
    </location>
</feature>
<gene>
    <name evidence="3" type="ORF">ULVI_01305</name>
</gene>
<proteinExistence type="predicted"/>
<name>A0A167K838_9FLAO</name>
<evidence type="ECO:0000313" key="3">
    <source>
        <dbReference type="EMBL" id="OAB81485.1"/>
    </source>
</evidence>
<dbReference type="InterPro" id="IPR028098">
    <property type="entry name" value="Glyco_trans_4-like_N"/>
</dbReference>
<accession>A0A167K838</accession>
<dbReference type="RefSeq" id="WP_068588729.1">
    <property type="nucleotide sequence ID" value="NZ_LRXL01000012.1"/>
</dbReference>
<dbReference type="InterPro" id="IPR001296">
    <property type="entry name" value="Glyco_trans_1"/>
</dbReference>
<dbReference type="EMBL" id="LRXL01000012">
    <property type="protein sequence ID" value="OAB81485.1"/>
    <property type="molecule type" value="Genomic_DNA"/>
</dbReference>
<dbReference type="AlphaFoldDB" id="A0A167K838"/>
<dbReference type="OrthoDB" id="1522162at2"/>
<reference evidence="3 4" key="1">
    <citation type="submission" date="2016-02" db="EMBL/GenBank/DDBJ databases">
        <title>Ulvibacter sp. LPB0005, isolated from Thais luteostoma.</title>
        <authorList>
            <person name="Shin S.-K."/>
            <person name="Yi H."/>
        </authorList>
    </citation>
    <scope>NUCLEOTIDE SEQUENCE [LARGE SCALE GENOMIC DNA]</scope>
    <source>
        <strain evidence="3 4">LPB0005</strain>
    </source>
</reference>
<protein>
    <recommendedName>
        <fullName evidence="5">Glycosyl transferase family 1</fullName>
    </recommendedName>
</protein>
<dbReference type="SUPFAM" id="SSF53756">
    <property type="entry name" value="UDP-Glycosyltransferase/glycogen phosphorylase"/>
    <property type="match status" value="1"/>
</dbReference>
<dbReference type="CDD" id="cd03801">
    <property type="entry name" value="GT4_PimA-like"/>
    <property type="match status" value="1"/>
</dbReference>
<evidence type="ECO:0000259" key="1">
    <source>
        <dbReference type="Pfam" id="PF00534"/>
    </source>
</evidence>
<dbReference type="Pfam" id="PF13439">
    <property type="entry name" value="Glyco_transf_4"/>
    <property type="match status" value="1"/>
</dbReference>
<dbReference type="PANTHER" id="PTHR12526:SF630">
    <property type="entry name" value="GLYCOSYLTRANSFERASE"/>
    <property type="match status" value="1"/>
</dbReference>
<evidence type="ECO:0008006" key="5">
    <source>
        <dbReference type="Google" id="ProtNLM"/>
    </source>
</evidence>
<dbReference type="Pfam" id="PF00534">
    <property type="entry name" value="Glycos_transf_1"/>
    <property type="match status" value="1"/>
</dbReference>
<evidence type="ECO:0000259" key="2">
    <source>
        <dbReference type="Pfam" id="PF13439"/>
    </source>
</evidence>
<evidence type="ECO:0000313" key="4">
    <source>
        <dbReference type="Proteomes" id="UP000077013"/>
    </source>
</evidence>
<feature type="domain" description="Glycosyltransferase subfamily 4-like N-terminal" evidence="2">
    <location>
        <begin position="12"/>
        <end position="169"/>
    </location>
</feature>
<dbReference type="Gene3D" id="3.40.50.2000">
    <property type="entry name" value="Glycogen Phosphorylase B"/>
    <property type="match status" value="2"/>
</dbReference>